<accession>A0A1R4FRT1</accession>
<keyword evidence="2" id="KW-1133">Transmembrane helix</keyword>
<evidence type="ECO:0000256" key="1">
    <source>
        <dbReference type="SAM" id="MobiDB-lite"/>
    </source>
</evidence>
<dbReference type="RefSeq" id="WP_086996529.1">
    <property type="nucleotide sequence ID" value="NZ_FUHW01000022.1"/>
</dbReference>
<dbReference type="AlphaFoldDB" id="A0A1R4FRT1"/>
<proteinExistence type="predicted"/>
<evidence type="ECO:0000313" key="3">
    <source>
        <dbReference type="EMBL" id="SJM58527.1"/>
    </source>
</evidence>
<feature type="transmembrane region" description="Helical" evidence="2">
    <location>
        <begin position="41"/>
        <end position="61"/>
    </location>
</feature>
<organism evidence="3 4">
    <name type="scientific">Arthrobacter rhombi</name>
    <dbReference type="NCBI Taxonomy" id="71253"/>
    <lineage>
        <taxon>Bacteria</taxon>
        <taxon>Bacillati</taxon>
        <taxon>Actinomycetota</taxon>
        <taxon>Actinomycetes</taxon>
        <taxon>Micrococcales</taxon>
        <taxon>Micrococcaceae</taxon>
        <taxon>Arthrobacter</taxon>
    </lineage>
</organism>
<protein>
    <submittedName>
        <fullName evidence="3">Uncharacterized protein</fullName>
    </submittedName>
</protein>
<keyword evidence="4" id="KW-1185">Reference proteome</keyword>
<evidence type="ECO:0000256" key="2">
    <source>
        <dbReference type="SAM" id="Phobius"/>
    </source>
</evidence>
<sequence>MDHDEPSTARPADSAPLLGGNPSAPGLRESYDPQAGPRNPWPAIIGMITTLSVIVIVLFMVL</sequence>
<dbReference type="EMBL" id="FUHW01000022">
    <property type="protein sequence ID" value="SJM58527.1"/>
    <property type="molecule type" value="Genomic_DNA"/>
</dbReference>
<gene>
    <name evidence="3" type="ORF">FM101_05370</name>
</gene>
<evidence type="ECO:0000313" key="4">
    <source>
        <dbReference type="Proteomes" id="UP000195913"/>
    </source>
</evidence>
<feature type="region of interest" description="Disordered" evidence="1">
    <location>
        <begin position="1"/>
        <end position="35"/>
    </location>
</feature>
<name>A0A1R4FRT1_9MICC</name>
<dbReference type="Proteomes" id="UP000195913">
    <property type="component" value="Unassembled WGS sequence"/>
</dbReference>
<reference evidence="3 4" key="1">
    <citation type="submission" date="2017-02" db="EMBL/GenBank/DDBJ databases">
        <authorList>
            <person name="Peterson S.W."/>
        </authorList>
    </citation>
    <scope>NUCLEOTIDE SEQUENCE [LARGE SCALE GENOMIC DNA]</scope>
    <source>
        <strain evidence="3 4">B Ar 00.02</strain>
    </source>
</reference>
<keyword evidence="2" id="KW-0812">Transmembrane</keyword>
<keyword evidence="2" id="KW-0472">Membrane</keyword>